<organism evidence="2">
    <name type="scientific">Medioppia subpectinata</name>
    <dbReference type="NCBI Taxonomy" id="1979941"/>
    <lineage>
        <taxon>Eukaryota</taxon>
        <taxon>Metazoa</taxon>
        <taxon>Ecdysozoa</taxon>
        <taxon>Arthropoda</taxon>
        <taxon>Chelicerata</taxon>
        <taxon>Arachnida</taxon>
        <taxon>Acari</taxon>
        <taxon>Acariformes</taxon>
        <taxon>Sarcoptiformes</taxon>
        <taxon>Oribatida</taxon>
        <taxon>Brachypylina</taxon>
        <taxon>Oppioidea</taxon>
        <taxon>Oppiidae</taxon>
        <taxon>Medioppia</taxon>
    </lineage>
</organism>
<name>A0A7R9LWU6_9ACAR</name>
<evidence type="ECO:0000256" key="1">
    <source>
        <dbReference type="SAM" id="Phobius"/>
    </source>
</evidence>
<accession>A0A7R9LWU6</accession>
<proteinExistence type="predicted"/>
<evidence type="ECO:0000313" key="2">
    <source>
        <dbReference type="EMBL" id="CAD7649395.1"/>
    </source>
</evidence>
<protein>
    <submittedName>
        <fullName evidence="2">Uncharacterized protein</fullName>
    </submittedName>
</protein>
<keyword evidence="1" id="KW-0812">Transmembrane</keyword>
<feature type="transmembrane region" description="Helical" evidence="1">
    <location>
        <begin position="83"/>
        <end position="102"/>
    </location>
</feature>
<dbReference type="Proteomes" id="UP000759131">
    <property type="component" value="Unassembled WGS sequence"/>
</dbReference>
<keyword evidence="1" id="KW-1133">Transmembrane helix</keyword>
<gene>
    <name evidence="2" type="ORF">OSB1V03_LOCUS22365</name>
</gene>
<keyword evidence="3" id="KW-1185">Reference proteome</keyword>
<keyword evidence="1" id="KW-0472">Membrane</keyword>
<feature type="transmembrane region" description="Helical" evidence="1">
    <location>
        <begin position="15"/>
        <end position="36"/>
    </location>
</feature>
<dbReference type="SUPFAM" id="SSF103473">
    <property type="entry name" value="MFS general substrate transporter"/>
    <property type="match status" value="1"/>
</dbReference>
<feature type="transmembrane region" description="Helical" evidence="1">
    <location>
        <begin position="56"/>
        <end position="76"/>
    </location>
</feature>
<dbReference type="InterPro" id="IPR036259">
    <property type="entry name" value="MFS_trans_sf"/>
</dbReference>
<feature type="non-terminal residue" evidence="2">
    <location>
        <position position="145"/>
    </location>
</feature>
<dbReference type="AlphaFoldDB" id="A0A7R9LWU6"/>
<dbReference type="EMBL" id="OC901912">
    <property type="protein sequence ID" value="CAD7649395.1"/>
    <property type="molecule type" value="Genomic_DNA"/>
</dbReference>
<sequence>MVVQEDSKLRGLRQAIYVCSGICIIATAIIMAVKLIWLNSFYDYYYYGYKDTERAWIISIGVISILTQFLGIYTASKQSYKTSLTYSIICSLLAGVTVAYAVLYYMLAFILVVALFACGSVASVYAKHIRALKKRALNTNVAVYS</sequence>
<evidence type="ECO:0000313" key="3">
    <source>
        <dbReference type="Proteomes" id="UP000759131"/>
    </source>
</evidence>
<feature type="transmembrane region" description="Helical" evidence="1">
    <location>
        <begin position="108"/>
        <end position="126"/>
    </location>
</feature>
<dbReference type="EMBL" id="CAJPIZ010047337">
    <property type="protein sequence ID" value="CAG2122419.1"/>
    <property type="molecule type" value="Genomic_DNA"/>
</dbReference>
<reference evidence="2" key="1">
    <citation type="submission" date="2020-11" db="EMBL/GenBank/DDBJ databases">
        <authorList>
            <person name="Tran Van P."/>
        </authorList>
    </citation>
    <scope>NUCLEOTIDE SEQUENCE</scope>
</reference>